<feature type="region of interest" description="Disordered" evidence="1">
    <location>
        <begin position="1"/>
        <end position="27"/>
    </location>
</feature>
<reference evidence="2" key="1">
    <citation type="submission" date="2020-11" db="EMBL/GenBank/DDBJ databases">
        <title>Adaptations for nitrogen fixation in a non-lichenized fungal sporocarp promotes dispersal by wood-feeding termites.</title>
        <authorList>
            <consortium name="DOE Joint Genome Institute"/>
            <person name="Koch R.A."/>
            <person name="Yoon G."/>
            <person name="Arayal U."/>
            <person name="Lail K."/>
            <person name="Amirebrahimi M."/>
            <person name="Labutti K."/>
            <person name="Lipzen A."/>
            <person name="Riley R."/>
            <person name="Barry K."/>
            <person name="Henrissat B."/>
            <person name="Grigoriev I.V."/>
            <person name="Herr J.R."/>
            <person name="Aime M.C."/>
        </authorList>
    </citation>
    <scope>NUCLEOTIDE SEQUENCE</scope>
    <source>
        <strain evidence="2">MCA 3950</strain>
    </source>
</reference>
<dbReference type="GeneID" id="66099941"/>
<dbReference type="EMBL" id="MU250551">
    <property type="protein sequence ID" value="KAG7442481.1"/>
    <property type="molecule type" value="Genomic_DNA"/>
</dbReference>
<accession>A0A9P7VM51</accession>
<name>A0A9P7VM51_9AGAR</name>
<keyword evidence="3" id="KW-1185">Reference proteome</keyword>
<protein>
    <submittedName>
        <fullName evidence="2">Uncharacterized protein</fullName>
    </submittedName>
</protein>
<proteinExistence type="predicted"/>
<dbReference type="Proteomes" id="UP000812287">
    <property type="component" value="Unassembled WGS sequence"/>
</dbReference>
<comment type="caution">
    <text evidence="2">The sequence shown here is derived from an EMBL/GenBank/DDBJ whole genome shotgun (WGS) entry which is preliminary data.</text>
</comment>
<evidence type="ECO:0000313" key="2">
    <source>
        <dbReference type="EMBL" id="KAG7442481.1"/>
    </source>
</evidence>
<evidence type="ECO:0000256" key="1">
    <source>
        <dbReference type="SAM" id="MobiDB-lite"/>
    </source>
</evidence>
<sequence length="76" mass="8121">MVEGVTATAHQLSAAKSEGASAYRGLDARSGPPPSIAYLTLRPWADWQNTPAHLGDNVIKAQMSRLLNVAPDKGRH</sequence>
<organism evidence="2 3">
    <name type="scientific">Guyanagaster necrorhizus</name>
    <dbReference type="NCBI Taxonomy" id="856835"/>
    <lineage>
        <taxon>Eukaryota</taxon>
        <taxon>Fungi</taxon>
        <taxon>Dikarya</taxon>
        <taxon>Basidiomycota</taxon>
        <taxon>Agaricomycotina</taxon>
        <taxon>Agaricomycetes</taxon>
        <taxon>Agaricomycetidae</taxon>
        <taxon>Agaricales</taxon>
        <taxon>Marasmiineae</taxon>
        <taxon>Physalacriaceae</taxon>
        <taxon>Guyanagaster</taxon>
    </lineage>
</organism>
<dbReference type="RefSeq" id="XP_043035981.1">
    <property type="nucleotide sequence ID" value="XM_043177654.1"/>
</dbReference>
<gene>
    <name evidence="2" type="ORF">BT62DRAFT_1010444</name>
</gene>
<dbReference type="AlphaFoldDB" id="A0A9P7VM51"/>
<evidence type="ECO:0000313" key="3">
    <source>
        <dbReference type="Proteomes" id="UP000812287"/>
    </source>
</evidence>